<dbReference type="Proteomes" id="UP000265520">
    <property type="component" value="Unassembled WGS sequence"/>
</dbReference>
<evidence type="ECO:0000313" key="2">
    <source>
        <dbReference type="EMBL" id="MCI39804.1"/>
    </source>
</evidence>
<evidence type="ECO:0000313" key="3">
    <source>
        <dbReference type="Proteomes" id="UP000265520"/>
    </source>
</evidence>
<comment type="caution">
    <text evidence="2">The sequence shown here is derived from an EMBL/GenBank/DDBJ whole genome shotgun (WGS) entry which is preliminary data.</text>
</comment>
<accession>A0A392RUS2</accession>
<keyword evidence="3" id="KW-1185">Reference proteome</keyword>
<evidence type="ECO:0000256" key="1">
    <source>
        <dbReference type="SAM" id="MobiDB-lite"/>
    </source>
</evidence>
<proteinExistence type="predicted"/>
<name>A0A392RUS2_9FABA</name>
<feature type="non-terminal residue" evidence="2">
    <location>
        <position position="1"/>
    </location>
</feature>
<reference evidence="2 3" key="1">
    <citation type="journal article" date="2018" name="Front. Plant Sci.">
        <title>Red Clover (Trifolium pratense) and Zigzag Clover (T. medium) - A Picture of Genomic Similarities and Differences.</title>
        <authorList>
            <person name="Dluhosova J."/>
            <person name="Istvanek J."/>
            <person name="Nedelnik J."/>
            <person name="Repkova J."/>
        </authorList>
    </citation>
    <scope>NUCLEOTIDE SEQUENCE [LARGE SCALE GENOMIC DNA]</scope>
    <source>
        <strain evidence="3">cv. 10/8</strain>
        <tissue evidence="2">Leaf</tissue>
    </source>
</reference>
<feature type="compositionally biased region" description="Low complexity" evidence="1">
    <location>
        <begin position="34"/>
        <end position="43"/>
    </location>
</feature>
<feature type="compositionally biased region" description="Polar residues" evidence="1">
    <location>
        <begin position="1"/>
        <end position="13"/>
    </location>
</feature>
<protein>
    <submittedName>
        <fullName evidence="2">Uncharacterized protein</fullName>
    </submittedName>
</protein>
<feature type="compositionally biased region" description="Basic residues" evidence="1">
    <location>
        <begin position="18"/>
        <end position="29"/>
    </location>
</feature>
<organism evidence="2 3">
    <name type="scientific">Trifolium medium</name>
    <dbReference type="NCBI Taxonomy" id="97028"/>
    <lineage>
        <taxon>Eukaryota</taxon>
        <taxon>Viridiplantae</taxon>
        <taxon>Streptophyta</taxon>
        <taxon>Embryophyta</taxon>
        <taxon>Tracheophyta</taxon>
        <taxon>Spermatophyta</taxon>
        <taxon>Magnoliopsida</taxon>
        <taxon>eudicotyledons</taxon>
        <taxon>Gunneridae</taxon>
        <taxon>Pentapetalae</taxon>
        <taxon>rosids</taxon>
        <taxon>fabids</taxon>
        <taxon>Fabales</taxon>
        <taxon>Fabaceae</taxon>
        <taxon>Papilionoideae</taxon>
        <taxon>50 kb inversion clade</taxon>
        <taxon>NPAAA clade</taxon>
        <taxon>Hologalegina</taxon>
        <taxon>IRL clade</taxon>
        <taxon>Trifolieae</taxon>
        <taxon>Trifolium</taxon>
    </lineage>
</organism>
<dbReference type="AlphaFoldDB" id="A0A392RUS2"/>
<dbReference type="EMBL" id="LXQA010271974">
    <property type="protein sequence ID" value="MCI39804.1"/>
    <property type="molecule type" value="Genomic_DNA"/>
</dbReference>
<sequence>STKVNPDQNTLRVAQTAHARHANAKRNQKKQGYAARRASPSCASRRHQKVKLPLHQYPASRASPSCAPRQRQKVKPPQYTTRRAAQHHAARSAGIRKFLSTWIFEWNSAQ</sequence>
<feature type="region of interest" description="Disordered" evidence="1">
    <location>
        <begin position="1"/>
        <end position="90"/>
    </location>
</feature>